<feature type="signal peptide" evidence="2">
    <location>
        <begin position="1"/>
        <end position="24"/>
    </location>
</feature>
<dbReference type="InterPro" id="IPR024572">
    <property type="entry name" value="RcnB"/>
</dbReference>
<evidence type="ECO:0000256" key="2">
    <source>
        <dbReference type="SAM" id="SignalP"/>
    </source>
</evidence>
<name>A0A9X1YEI1_9BURK</name>
<dbReference type="EMBL" id="JAJLJH010000001">
    <property type="protein sequence ID" value="MCK9684416.1"/>
    <property type="molecule type" value="Genomic_DNA"/>
</dbReference>
<dbReference type="AlphaFoldDB" id="A0A9X1YEI1"/>
<reference evidence="3" key="1">
    <citation type="submission" date="2021-11" db="EMBL/GenBank/DDBJ databases">
        <title>BS-T2-15 a new species belonging to the Comamonadaceae family isolated from the soil of a French oak forest.</title>
        <authorList>
            <person name="Mieszkin S."/>
            <person name="Alain K."/>
        </authorList>
    </citation>
    <scope>NUCLEOTIDE SEQUENCE</scope>
    <source>
        <strain evidence="3">BS-T2-15</strain>
    </source>
</reference>
<comment type="caution">
    <text evidence="3">The sequence shown here is derived from an EMBL/GenBank/DDBJ whole genome shotgun (WGS) entry which is preliminary data.</text>
</comment>
<organism evidence="3 4">
    <name type="scientific">Scleromatobacter humisilvae</name>
    <dbReference type="NCBI Taxonomy" id="2897159"/>
    <lineage>
        <taxon>Bacteria</taxon>
        <taxon>Pseudomonadati</taxon>
        <taxon>Pseudomonadota</taxon>
        <taxon>Betaproteobacteria</taxon>
        <taxon>Burkholderiales</taxon>
        <taxon>Sphaerotilaceae</taxon>
        <taxon>Scleromatobacter</taxon>
    </lineage>
</organism>
<dbReference type="Proteomes" id="UP001139353">
    <property type="component" value="Unassembled WGS sequence"/>
</dbReference>
<evidence type="ECO:0000256" key="1">
    <source>
        <dbReference type="SAM" id="MobiDB-lite"/>
    </source>
</evidence>
<keyword evidence="2" id="KW-0732">Signal</keyword>
<feature type="region of interest" description="Disordered" evidence="1">
    <location>
        <begin position="23"/>
        <end position="55"/>
    </location>
</feature>
<protein>
    <submittedName>
        <fullName evidence="3">RcnB family protein</fullName>
    </submittedName>
</protein>
<dbReference type="Gene3D" id="3.10.450.160">
    <property type="entry name" value="inner membrane protein cigr"/>
    <property type="match status" value="1"/>
</dbReference>
<feature type="chain" id="PRO_5040820203" evidence="2">
    <location>
        <begin position="25"/>
        <end position="107"/>
    </location>
</feature>
<dbReference type="Pfam" id="PF11776">
    <property type="entry name" value="RcnB"/>
    <property type="match status" value="1"/>
</dbReference>
<feature type="compositionally biased region" description="Basic and acidic residues" evidence="1">
    <location>
        <begin position="25"/>
        <end position="55"/>
    </location>
</feature>
<accession>A0A9X1YEI1</accession>
<proteinExistence type="predicted"/>
<evidence type="ECO:0000313" key="4">
    <source>
        <dbReference type="Proteomes" id="UP001139353"/>
    </source>
</evidence>
<evidence type="ECO:0000313" key="3">
    <source>
        <dbReference type="EMBL" id="MCK9684416.1"/>
    </source>
</evidence>
<sequence>MITLKTLAGALLIAAVAAPAISMAQEEKHDDRRTEQRHDERGAGPDHSWHKGDRVPAEYRDKRYEVSDWKSHNLRQPPAGYHWVNVNGDYVLAAVATGVIADLLLNN</sequence>
<keyword evidence="4" id="KW-1185">Reference proteome</keyword>
<gene>
    <name evidence="3" type="ORF">LPC04_01695</name>
</gene>
<dbReference type="RefSeq" id="WP_275680447.1">
    <property type="nucleotide sequence ID" value="NZ_JAJLJH010000001.1"/>
</dbReference>